<dbReference type="InterPro" id="IPR050438">
    <property type="entry name" value="LMW_PTPase"/>
</dbReference>
<evidence type="ECO:0000256" key="2">
    <source>
        <dbReference type="ARBA" id="ARBA00013064"/>
    </source>
</evidence>
<sequence>MTSTPPDPAGWIDARFGTTRGLVRLMLSYGETALGLASIRAPEADEVRRLVFVCHGNICRSAFADVAAAEAGLNTASFGLSAVHGAPAHPPVIALAGGMGVDLGQHRATECEAYQPQAGDLLLAMETRQLRRIAADARLAHLPRTLLGLYARPAAPHLHDPYMLSDAYTRHCLQRIASTIPLLRSHFPKAAL</sequence>
<dbReference type="EMBL" id="PHFW01000003">
    <property type="protein sequence ID" value="PQM27225.1"/>
    <property type="molecule type" value="Genomic_DNA"/>
</dbReference>
<dbReference type="InterPro" id="IPR023485">
    <property type="entry name" value="Ptyr_pPase"/>
</dbReference>
<evidence type="ECO:0000256" key="3">
    <source>
        <dbReference type="ARBA" id="ARBA00022801"/>
    </source>
</evidence>
<protein>
    <recommendedName>
        <fullName evidence="2">protein-tyrosine-phosphatase</fullName>
        <ecNumber evidence="2">3.1.3.48</ecNumber>
    </recommendedName>
</protein>
<dbReference type="InterPro" id="IPR036196">
    <property type="entry name" value="Ptyr_pPase_sf"/>
</dbReference>
<dbReference type="AlphaFoldDB" id="A0A2S8B4A1"/>
<dbReference type="PANTHER" id="PTHR11717">
    <property type="entry name" value="LOW MOLECULAR WEIGHT PROTEIN TYROSINE PHOSPHATASE"/>
    <property type="match status" value="1"/>
</dbReference>
<dbReference type="SMART" id="SM00226">
    <property type="entry name" value="LMWPc"/>
    <property type="match status" value="1"/>
</dbReference>
<name>A0A2S8B4A1_9SPHN</name>
<proteinExistence type="inferred from homology"/>
<gene>
    <name evidence="7" type="ORF">CVO77_15005</name>
</gene>
<keyword evidence="4" id="KW-0904">Protein phosphatase</keyword>
<evidence type="ECO:0000256" key="4">
    <source>
        <dbReference type="ARBA" id="ARBA00022912"/>
    </source>
</evidence>
<feature type="domain" description="Phosphotyrosine protein phosphatase I" evidence="6">
    <location>
        <begin position="48"/>
        <end position="186"/>
    </location>
</feature>
<accession>A0A2S8B4A1</accession>
<evidence type="ECO:0000256" key="5">
    <source>
        <dbReference type="PIRSR" id="PIRSR617867-1"/>
    </source>
</evidence>
<keyword evidence="3" id="KW-0378">Hydrolase</keyword>
<feature type="active site" evidence="5">
    <location>
        <position position="60"/>
    </location>
</feature>
<evidence type="ECO:0000256" key="1">
    <source>
        <dbReference type="ARBA" id="ARBA00011063"/>
    </source>
</evidence>
<dbReference type="SUPFAM" id="SSF52788">
    <property type="entry name" value="Phosphotyrosine protein phosphatases I"/>
    <property type="match status" value="1"/>
</dbReference>
<dbReference type="Pfam" id="PF01451">
    <property type="entry name" value="LMWPc"/>
    <property type="match status" value="1"/>
</dbReference>
<dbReference type="Proteomes" id="UP000238954">
    <property type="component" value="Chromosome"/>
</dbReference>
<feature type="active site" description="Nucleophile" evidence="5">
    <location>
        <position position="54"/>
    </location>
</feature>
<dbReference type="PANTHER" id="PTHR11717:SF7">
    <property type="entry name" value="LOW MOLECULAR WEIGHT PHOSPHOTYROSINE PROTEIN PHOSPHATASE"/>
    <property type="match status" value="1"/>
</dbReference>
<feature type="active site" description="Proton donor" evidence="5">
    <location>
        <position position="160"/>
    </location>
</feature>
<dbReference type="RefSeq" id="WP_106000869.1">
    <property type="nucleotide sequence ID" value="NZ_CM009578.1"/>
</dbReference>
<dbReference type="EC" id="3.1.3.48" evidence="2"/>
<dbReference type="InterPro" id="IPR017867">
    <property type="entry name" value="Tyr_phospatase_low_mol_wt"/>
</dbReference>
<dbReference type="Gene3D" id="3.40.50.2300">
    <property type="match status" value="1"/>
</dbReference>
<comment type="similarity">
    <text evidence="1">Belongs to the low molecular weight phosphotyrosine protein phosphatase family.</text>
</comment>
<reference evidence="8" key="1">
    <citation type="submission" date="2017-11" db="EMBL/GenBank/DDBJ databases">
        <title>The complete genome sequence of Sphingopyxis pomeranensis sp. nov. strain WS5A3p.</title>
        <authorList>
            <person name="Kaminski M.A."/>
        </authorList>
    </citation>
    <scope>NUCLEOTIDE SEQUENCE [LARGE SCALE GENOMIC DNA]</scope>
    <source>
        <strain evidence="8">WS5A3p</strain>
    </source>
</reference>
<dbReference type="GO" id="GO:0004725">
    <property type="term" value="F:protein tyrosine phosphatase activity"/>
    <property type="evidence" value="ECO:0007669"/>
    <property type="project" value="UniProtKB-EC"/>
</dbReference>
<evidence type="ECO:0000313" key="7">
    <source>
        <dbReference type="EMBL" id="PQM27225.1"/>
    </source>
</evidence>
<evidence type="ECO:0000313" key="8">
    <source>
        <dbReference type="Proteomes" id="UP000238954"/>
    </source>
</evidence>
<dbReference type="OrthoDB" id="9784339at2"/>
<comment type="caution">
    <text evidence="7">The sequence shown here is derived from an EMBL/GenBank/DDBJ whole genome shotgun (WGS) entry which is preliminary data.</text>
</comment>
<organism evidence="7 8">
    <name type="scientific">Sphingopyxis lindanitolerans</name>
    <dbReference type="NCBI Taxonomy" id="2054227"/>
    <lineage>
        <taxon>Bacteria</taxon>
        <taxon>Pseudomonadati</taxon>
        <taxon>Pseudomonadota</taxon>
        <taxon>Alphaproteobacteria</taxon>
        <taxon>Sphingomonadales</taxon>
        <taxon>Sphingomonadaceae</taxon>
        <taxon>Sphingopyxis</taxon>
    </lineage>
</organism>
<keyword evidence="8" id="KW-1185">Reference proteome</keyword>
<dbReference type="PRINTS" id="PR00719">
    <property type="entry name" value="LMWPTPASE"/>
</dbReference>
<evidence type="ECO:0000259" key="6">
    <source>
        <dbReference type="SMART" id="SM00226"/>
    </source>
</evidence>